<protein>
    <submittedName>
        <fullName evidence="1">Uncharacterized protein</fullName>
    </submittedName>
</protein>
<name>A0A098TIP7_9CYAN</name>
<gene>
    <name evidence="1" type="ORF">DO97_13785</name>
</gene>
<dbReference type="Proteomes" id="UP000030170">
    <property type="component" value="Unassembled WGS sequence"/>
</dbReference>
<dbReference type="STRING" id="1497020.DO97_13785"/>
<organism evidence="1 2">
    <name type="scientific">Neosynechococcus sphagnicola sy1</name>
    <dbReference type="NCBI Taxonomy" id="1497020"/>
    <lineage>
        <taxon>Bacteria</taxon>
        <taxon>Bacillati</taxon>
        <taxon>Cyanobacteriota</taxon>
        <taxon>Cyanophyceae</taxon>
        <taxon>Neosynechococcales</taxon>
        <taxon>Neosynechococcaceae</taxon>
        <taxon>Neosynechococcus</taxon>
    </lineage>
</organism>
<dbReference type="Gene3D" id="2.40.360.20">
    <property type="match status" value="1"/>
</dbReference>
<accession>A0A098TIP7</accession>
<keyword evidence="2" id="KW-1185">Reference proteome</keyword>
<comment type="caution">
    <text evidence="1">The sequence shown here is derived from an EMBL/GenBank/DDBJ whole genome shotgun (WGS) entry which is preliminary data.</text>
</comment>
<sequence>MNVKNVEQRSLSVSRVRNFVLICVTVCCLAIATGVLAQKPQLPPPDYFPLPIAAVWKYKTTSDAGTNTEFTQTVLKTESQPDGTLLYLTQISSNSPQQTPIQTWYSKPPGWVMMHKMSYYLTEGSFQPVRPFLKNPLVPGTTWDWKGTGIVGEDISETSKVIALEDVVVPAGKYQAMKVITNVNQTGSPVTKTYWYANHVGLVKSVTDSNGVQATSQLVSYTFP</sequence>
<dbReference type="AlphaFoldDB" id="A0A098TIP7"/>
<evidence type="ECO:0000313" key="2">
    <source>
        <dbReference type="Proteomes" id="UP000030170"/>
    </source>
</evidence>
<proteinExistence type="predicted"/>
<evidence type="ECO:0000313" key="1">
    <source>
        <dbReference type="EMBL" id="KGF71974.1"/>
    </source>
</evidence>
<dbReference type="EMBL" id="JJML01000042">
    <property type="protein sequence ID" value="KGF71974.1"/>
    <property type="molecule type" value="Genomic_DNA"/>
</dbReference>
<reference evidence="1 2" key="1">
    <citation type="journal article" date="2014" name="Mol. Ecol.">
        <title>Evolution of Synechococcus.</title>
        <authorList>
            <person name="Dvorak P."/>
            <person name="Casamatta D."/>
            <person name="Hasler P."/>
            <person name="Poulickova A."/>
            <person name="Ondrej V."/>
            <person name="Sanges R."/>
        </authorList>
    </citation>
    <scope>NUCLEOTIDE SEQUENCE [LARGE SCALE GENOMIC DNA]</scope>
    <source>
        <strain evidence="1 2">CAUP A 1101</strain>
    </source>
</reference>